<name>A0ACC2ULX5_9FUNG</name>
<proteinExistence type="predicted"/>
<comment type="caution">
    <text evidence="1">The sequence shown here is derived from an EMBL/GenBank/DDBJ whole genome shotgun (WGS) entry which is preliminary data.</text>
</comment>
<dbReference type="Proteomes" id="UP001165960">
    <property type="component" value="Unassembled WGS sequence"/>
</dbReference>
<reference evidence="1" key="1">
    <citation type="submission" date="2022-04" db="EMBL/GenBank/DDBJ databases">
        <title>Genome of the entomopathogenic fungus Entomophthora muscae.</title>
        <authorList>
            <person name="Elya C."/>
            <person name="Lovett B.R."/>
            <person name="Lee E."/>
            <person name="Macias A.M."/>
            <person name="Hajek A.E."/>
            <person name="De Bivort B.L."/>
            <person name="Kasson M.T."/>
            <person name="De Fine Licht H.H."/>
            <person name="Stajich J.E."/>
        </authorList>
    </citation>
    <scope>NUCLEOTIDE SEQUENCE</scope>
    <source>
        <strain evidence="1">Berkeley</strain>
    </source>
</reference>
<gene>
    <name evidence="1" type="ORF">DSO57_1029837</name>
</gene>
<keyword evidence="2" id="KW-1185">Reference proteome</keyword>
<evidence type="ECO:0000313" key="1">
    <source>
        <dbReference type="EMBL" id="KAJ9087777.1"/>
    </source>
</evidence>
<sequence>MKEGLACLECYLSATSDSISTLSDIDLPFPPAATQVPQRESASTYISPTESSGPIPGLSTELSSKAMEEGLARLEHYLSATSDSIGTLSDIDLPFPPAAN</sequence>
<protein>
    <submittedName>
        <fullName evidence="1">Uncharacterized protein</fullName>
    </submittedName>
</protein>
<dbReference type="EMBL" id="QTSX02000200">
    <property type="protein sequence ID" value="KAJ9087777.1"/>
    <property type="molecule type" value="Genomic_DNA"/>
</dbReference>
<organism evidence="1 2">
    <name type="scientific">Entomophthora muscae</name>
    <dbReference type="NCBI Taxonomy" id="34485"/>
    <lineage>
        <taxon>Eukaryota</taxon>
        <taxon>Fungi</taxon>
        <taxon>Fungi incertae sedis</taxon>
        <taxon>Zoopagomycota</taxon>
        <taxon>Entomophthoromycotina</taxon>
        <taxon>Entomophthoromycetes</taxon>
        <taxon>Entomophthorales</taxon>
        <taxon>Entomophthoraceae</taxon>
        <taxon>Entomophthora</taxon>
    </lineage>
</organism>
<evidence type="ECO:0000313" key="2">
    <source>
        <dbReference type="Proteomes" id="UP001165960"/>
    </source>
</evidence>
<accession>A0ACC2ULX5</accession>